<dbReference type="GO" id="GO:0006567">
    <property type="term" value="P:L-threonine catabolic process"/>
    <property type="evidence" value="ECO:0007669"/>
    <property type="project" value="TreeGrafter"/>
</dbReference>
<name>A0A5D0I9M2_9FLAO</name>
<gene>
    <name evidence="3" type="ORF">FUA24_08835</name>
</gene>
<organism evidence="3 4">
    <name type="scientific">Seonamhaeicola marinus</name>
    <dbReference type="NCBI Taxonomy" id="1912246"/>
    <lineage>
        <taxon>Bacteria</taxon>
        <taxon>Pseudomonadati</taxon>
        <taxon>Bacteroidota</taxon>
        <taxon>Flavobacteriia</taxon>
        <taxon>Flavobacteriales</taxon>
        <taxon>Flavobacteriaceae</taxon>
    </lineage>
</organism>
<dbReference type="PANTHER" id="PTHR42687">
    <property type="entry name" value="L-THREONINE 3-DEHYDROGENASE"/>
    <property type="match status" value="1"/>
</dbReference>
<evidence type="ECO:0000256" key="1">
    <source>
        <dbReference type="ARBA" id="ARBA00007637"/>
    </source>
</evidence>
<dbReference type="GO" id="GO:0008743">
    <property type="term" value="F:L-threonine 3-dehydrogenase activity"/>
    <property type="evidence" value="ECO:0007669"/>
    <property type="project" value="TreeGrafter"/>
</dbReference>
<dbReference type="InterPro" id="IPR036291">
    <property type="entry name" value="NAD(P)-bd_dom_sf"/>
</dbReference>
<dbReference type="Proteomes" id="UP000323930">
    <property type="component" value="Unassembled WGS sequence"/>
</dbReference>
<dbReference type="PANTHER" id="PTHR42687:SF1">
    <property type="entry name" value="L-THREONINE 3-DEHYDROGENASE, MITOCHONDRIAL"/>
    <property type="match status" value="1"/>
</dbReference>
<comment type="similarity">
    <text evidence="1">Belongs to the NAD(P)-dependent epimerase/dehydratase family.</text>
</comment>
<dbReference type="EMBL" id="VSDQ01000577">
    <property type="protein sequence ID" value="TYA78452.1"/>
    <property type="molecule type" value="Genomic_DNA"/>
</dbReference>
<evidence type="ECO:0000313" key="3">
    <source>
        <dbReference type="EMBL" id="TYA78452.1"/>
    </source>
</evidence>
<dbReference type="Gene3D" id="3.40.50.720">
    <property type="entry name" value="NAD(P)-binding Rossmann-like Domain"/>
    <property type="match status" value="1"/>
</dbReference>
<comment type="caution">
    <text evidence="3">The sequence shown here is derived from an EMBL/GenBank/DDBJ whole genome shotgun (WGS) entry which is preliminary data.</text>
</comment>
<dbReference type="OrthoDB" id="9779902at2"/>
<dbReference type="AlphaFoldDB" id="A0A5D0I9M2"/>
<feature type="domain" description="NAD-dependent epimerase/dehydratase" evidence="2">
    <location>
        <begin position="6"/>
        <end position="240"/>
    </location>
</feature>
<dbReference type="InterPro" id="IPR001509">
    <property type="entry name" value="Epimerase_deHydtase"/>
</dbReference>
<evidence type="ECO:0000313" key="4">
    <source>
        <dbReference type="Proteomes" id="UP000323930"/>
    </source>
</evidence>
<evidence type="ECO:0000259" key="2">
    <source>
        <dbReference type="Pfam" id="PF01370"/>
    </source>
</evidence>
<keyword evidence="4" id="KW-1185">Reference proteome</keyword>
<sequence>MLNDMVLVIGANGQLGTVLTTALKERYGDGNVLASDIAKRTINTGLFEIIDATNFKLLDDIVKKYKVTQIYHLAAILSANGEKNPILSWEINTKTLLNVLEVSRLNAVEKVFYPSSIAVFGQNAPKENTPNNAFLDPETVYGISKVDGENWAQYYYKKYNLDVRSLRYPGVVGYQSLPGGGTTDYAVDIYHKAVIGQEFSCFLKADTKLPMIFIDDAIRATIELMEAPKSQIKIRTSYNISGVSFTPKEVAEAIKKNISDFSITYNPDFRQGIADNWPESIDDTKAREDWNWKPKYDLSAITEIMLEKLKEYYQQAI</sequence>
<dbReference type="InterPro" id="IPR051225">
    <property type="entry name" value="NAD(P)_epim/dehydratase"/>
</dbReference>
<dbReference type="SUPFAM" id="SSF51735">
    <property type="entry name" value="NAD(P)-binding Rossmann-fold domains"/>
    <property type="match status" value="1"/>
</dbReference>
<dbReference type="Pfam" id="PF01370">
    <property type="entry name" value="Epimerase"/>
    <property type="match status" value="1"/>
</dbReference>
<protein>
    <submittedName>
        <fullName evidence="3">NAD-dependent epimerase/dehydratase family protein</fullName>
    </submittedName>
</protein>
<proteinExistence type="inferred from homology"/>
<accession>A0A5D0I9M2</accession>
<reference evidence="3 4" key="1">
    <citation type="submission" date="2019-08" db="EMBL/GenBank/DDBJ databases">
        <title>Seonamhaeicola sediminis sp. nov., isolated from marine sediment.</title>
        <authorList>
            <person name="Cao W.R."/>
        </authorList>
    </citation>
    <scope>NUCLEOTIDE SEQUENCE [LARGE SCALE GENOMIC DNA]</scope>
    <source>
        <strain evidence="3 4">B011</strain>
    </source>
</reference>